<dbReference type="Pfam" id="PF01939">
    <property type="entry name" value="NucS_C"/>
    <property type="match status" value="1"/>
</dbReference>
<gene>
    <name evidence="5" type="ORF">GCM10023189_38000</name>
</gene>
<evidence type="ECO:0000259" key="3">
    <source>
        <dbReference type="Pfam" id="PF01939"/>
    </source>
</evidence>
<dbReference type="InterPro" id="IPR056086">
    <property type="entry name" value="DUF7669"/>
</dbReference>
<dbReference type="InterPro" id="IPR048301">
    <property type="entry name" value="NucS_C"/>
</dbReference>
<keyword evidence="6" id="KW-1185">Reference proteome</keyword>
<reference evidence="6" key="1">
    <citation type="journal article" date="2019" name="Int. J. Syst. Evol. Microbiol.">
        <title>The Global Catalogue of Microorganisms (GCM) 10K type strain sequencing project: providing services to taxonomists for standard genome sequencing and annotation.</title>
        <authorList>
            <consortium name="The Broad Institute Genomics Platform"/>
            <consortium name="The Broad Institute Genome Sequencing Center for Infectious Disease"/>
            <person name="Wu L."/>
            <person name="Ma J."/>
        </authorList>
    </citation>
    <scope>NUCLEOTIDE SEQUENCE [LARGE SCALE GENOMIC DNA]</scope>
    <source>
        <strain evidence="6">JCM 17927</strain>
    </source>
</reference>
<dbReference type="Pfam" id="PF24706">
    <property type="entry name" value="DUF7669"/>
    <property type="match status" value="1"/>
</dbReference>
<evidence type="ECO:0000313" key="6">
    <source>
        <dbReference type="Proteomes" id="UP001501175"/>
    </source>
</evidence>
<keyword evidence="1" id="KW-0238">DNA-binding</keyword>
<feature type="compositionally biased region" description="Acidic residues" evidence="2">
    <location>
        <begin position="102"/>
        <end position="112"/>
    </location>
</feature>
<dbReference type="EMBL" id="BAABHD010000066">
    <property type="protein sequence ID" value="GAA4461930.1"/>
    <property type="molecule type" value="Genomic_DNA"/>
</dbReference>
<dbReference type="Gene3D" id="3.40.1350.10">
    <property type="match status" value="1"/>
</dbReference>
<evidence type="ECO:0000259" key="4">
    <source>
        <dbReference type="Pfam" id="PF24706"/>
    </source>
</evidence>
<organism evidence="5 6">
    <name type="scientific">Nibrella saemangeumensis</name>
    <dbReference type="NCBI Taxonomy" id="1084526"/>
    <lineage>
        <taxon>Bacteria</taxon>
        <taxon>Pseudomonadati</taxon>
        <taxon>Bacteroidota</taxon>
        <taxon>Cytophagia</taxon>
        <taxon>Cytophagales</taxon>
        <taxon>Spirosomataceae</taxon>
        <taxon>Nibrella</taxon>
    </lineage>
</organism>
<evidence type="ECO:0000313" key="5">
    <source>
        <dbReference type="EMBL" id="GAA4461930.1"/>
    </source>
</evidence>
<feature type="domain" description="Endonuclease NucS C-terminal" evidence="3">
    <location>
        <begin position="126"/>
        <end position="223"/>
    </location>
</feature>
<protein>
    <recommendedName>
        <fullName evidence="7">Endonuclease NucS</fullName>
    </recommendedName>
</protein>
<evidence type="ECO:0000256" key="2">
    <source>
        <dbReference type="SAM" id="MobiDB-lite"/>
    </source>
</evidence>
<evidence type="ECO:0000256" key="1">
    <source>
        <dbReference type="ARBA" id="ARBA00023125"/>
    </source>
</evidence>
<feature type="domain" description="DUF7669" evidence="4">
    <location>
        <begin position="7"/>
        <end position="85"/>
    </location>
</feature>
<feature type="region of interest" description="Disordered" evidence="2">
    <location>
        <begin position="86"/>
        <end position="116"/>
    </location>
</feature>
<dbReference type="CDD" id="cd22341">
    <property type="entry name" value="NucS-like"/>
    <property type="match status" value="1"/>
</dbReference>
<dbReference type="Proteomes" id="UP001501175">
    <property type="component" value="Unassembled WGS sequence"/>
</dbReference>
<accession>A0ABP8N600</accession>
<dbReference type="PANTHER" id="PTHR38814">
    <property type="entry name" value="ENDONUCLEASE NUCS"/>
    <property type="match status" value="1"/>
</dbReference>
<name>A0ABP8N600_9BACT</name>
<dbReference type="InterPro" id="IPR002793">
    <property type="entry name" value="Endonuclease_NucS"/>
</dbReference>
<dbReference type="PANTHER" id="PTHR38814:SF1">
    <property type="entry name" value="ENDONUCLEASE NUCS"/>
    <property type="match status" value="1"/>
</dbReference>
<evidence type="ECO:0008006" key="7">
    <source>
        <dbReference type="Google" id="ProtNLM"/>
    </source>
</evidence>
<proteinExistence type="predicted"/>
<dbReference type="RefSeq" id="WP_345245938.1">
    <property type="nucleotide sequence ID" value="NZ_BAABHD010000066.1"/>
</dbReference>
<sequence length="257" mass="29480">MPIYKKSIRLLMRDMVSELNLEQGQTITRQQVVAWFHAHYPLIKEGSITAHLIKLSTNARSRIHYSVKPSQDDLFYQIDSGRFRLYDPANDPTPIYDKTGPDDSEPEVEENESSLTDSLSGEFAYERDLQNYLAKNLHRIEPNLRLYEEEGITGREFPVGGRKIDILAVDANNNYVVIELKVSRGYDRVVGQLLRYMGWIKNHHADPQQEVRGIIIAREISEDLQLACSGVSNVELFEYQLAVSLSKKELNPKTTLQ</sequence>
<dbReference type="InterPro" id="IPR011856">
    <property type="entry name" value="tRNA_endonuc-like_dom_sf"/>
</dbReference>
<comment type="caution">
    <text evidence="5">The sequence shown here is derived from an EMBL/GenBank/DDBJ whole genome shotgun (WGS) entry which is preliminary data.</text>
</comment>